<feature type="region of interest" description="Disordered" evidence="1">
    <location>
        <begin position="1"/>
        <end position="21"/>
    </location>
</feature>
<dbReference type="RefSeq" id="XP_022285401.1">
    <property type="nucleotide sequence ID" value="XM_022429545.1"/>
</dbReference>
<accession>A0A219AQ73</accession>
<reference evidence="2 3" key="1">
    <citation type="journal article" date="2016" name="PLoS Pathog.">
        <title>Biosynthesis of antibiotic leucinostatins in bio-control fungus Purpureocillium lilacinum and their inhibition on phytophthora revealed by genome mining.</title>
        <authorList>
            <person name="Wang G."/>
            <person name="Liu Z."/>
            <person name="Lin R."/>
            <person name="Li E."/>
            <person name="Mao Z."/>
            <person name="Ling J."/>
            <person name="Yang Y."/>
            <person name="Yin W.B."/>
            <person name="Xie B."/>
        </authorList>
    </citation>
    <scope>NUCLEOTIDE SEQUENCE [LARGE SCALE GENOMIC DNA]</scope>
    <source>
        <strain evidence="2">170</strain>
    </source>
</reference>
<evidence type="ECO:0000256" key="1">
    <source>
        <dbReference type="SAM" id="MobiDB-lite"/>
    </source>
</evidence>
<evidence type="ECO:0000313" key="2">
    <source>
        <dbReference type="EMBL" id="OWT42936.1"/>
    </source>
</evidence>
<dbReference type="GeneID" id="33936774"/>
<dbReference type="EMBL" id="LSBJ02000004">
    <property type="protein sequence ID" value="OWT42936.1"/>
    <property type="molecule type" value="Genomic_DNA"/>
</dbReference>
<dbReference type="KEGG" id="pchm:VFPPC_17871"/>
<keyword evidence="3" id="KW-1185">Reference proteome</keyword>
<proteinExistence type="predicted"/>
<comment type="caution">
    <text evidence="2">The sequence shown here is derived from an EMBL/GenBank/DDBJ whole genome shotgun (WGS) entry which is preliminary data.</text>
</comment>
<dbReference type="Proteomes" id="UP000078397">
    <property type="component" value="Unassembled WGS sequence"/>
</dbReference>
<protein>
    <submittedName>
        <fullName evidence="2">Uncharacterized protein</fullName>
    </submittedName>
</protein>
<organism evidence="2 3">
    <name type="scientific">Pochonia chlamydosporia 170</name>
    <dbReference type="NCBI Taxonomy" id="1380566"/>
    <lineage>
        <taxon>Eukaryota</taxon>
        <taxon>Fungi</taxon>
        <taxon>Dikarya</taxon>
        <taxon>Ascomycota</taxon>
        <taxon>Pezizomycotina</taxon>
        <taxon>Sordariomycetes</taxon>
        <taxon>Hypocreomycetidae</taxon>
        <taxon>Hypocreales</taxon>
        <taxon>Clavicipitaceae</taxon>
        <taxon>Pochonia</taxon>
    </lineage>
</organism>
<gene>
    <name evidence="2" type="ORF">VFPPC_17871</name>
</gene>
<feature type="region of interest" description="Disordered" evidence="1">
    <location>
        <begin position="46"/>
        <end position="77"/>
    </location>
</feature>
<dbReference type="AlphaFoldDB" id="A0A219AQ73"/>
<sequence>MRDLHSPELSSYAEPSPLLTSDTGIFQTYDPVLYGTSTGYAVDAYKKRNRGSTDDSPPHRAASTPPFAILSSHQTHPSHLPSKNFYIATVSTFRYLQLVCLSNTNHGRIPSSFHVVDSVRVN</sequence>
<name>A0A219AQ73_METCM</name>
<evidence type="ECO:0000313" key="3">
    <source>
        <dbReference type="Proteomes" id="UP000078397"/>
    </source>
</evidence>